<feature type="region of interest" description="Disordered" evidence="7">
    <location>
        <begin position="595"/>
        <end position="626"/>
    </location>
</feature>
<keyword evidence="2" id="KW-0808">Transferase</keyword>
<sequence>MLSTQIISLIKRLLGDVEIKKSLGSSSLGISYLIQHPQHDLCALKILQGKVTQNEKFLLKFLRDLEANCKIFHPGMAEIFAIMKKGNYFILRRYQEGETLRQTIQKHKKMSEPEATAVLVTIVNVLREFCTRHQALKNLKPNNIILHEDGVTITDYSLPPTIAHFLSPEQCKGKKSTIQSDIYTLGAIYHYCLTGQTLYHGPYKKIMQAHISQPYPKIQSEIPQPVLQILDKMLCKDPEKRYNSYENLLQDLNKQVNAKDALDFSGASNLEKTIDIQVALAKEENQIDTTRKLVRDMIKKELQEVDIVPDEPEEISLEKIVKNLEEITNLSIPGTATRTMQFPKELKNDVLLYLQEKFYRKCWIFNQTNNDLELEIDIQEARIIQHLYHFEEHLKKIISDYKGFVENDGLTDFTGLQQHNIRIVQGNFNDQKHINIENSDSALENSKLNVKIASKDESSQEEGYGLPQLSGGDETVVGDLPQQSNTKEEHPSNFDSDLTIVGDQQVAPNASVPNLESDATIVASEGLPQVVDKVDNSLDSAMPNLESDATIVGGDGLPQVVDEVDTHNTFASNATIVSGNVRDFANNDANSETSYFQTDASEQPQESGGYFSPDAPILQQGTPENEGYFSPEFANSFTSDATIVSEEVSEVAQQVTDEHQHDEDSTDKNQHQDPAPLPQLSQESNFASDPTVVSDAISKVAQAIENSNNGYFSSDTDNSEGLPEVVGEKDSSMATDATIVGGNLSDFVAKEPDATPSYFESDSTILGNDLPQVVQEVENNTADNSMATDATIVGGNLSDFVAKEPDTTPSYFESDSTILGNDLPQVVQEVENNTADNSMATDATIVGGNLSDFVAKEPDTTPSYFESDSTILGNDLPQVVQEVENNTADNSMATDATIVGGNLSDFVAKEPDTTPSYFESDSTILGNDLPQVVQEVENNTADNSMATDATIVGGNLSDFVAKEPDATPSYFESDSTILGNDLPQVVQEVENNTADNSMATDVTVVGGNLSDFVAKEPDHTPNLEYDVTIVGDPTSANSQHQVLESDATIVGNNTANAVQSTPPSSNTASQQLDKKASISTTETRQSEKSRSALNSNDPTSFIMQVAVNFSNSYEVQSWKKFIEENDLKKGESYALIAIKEPKTHIFYVKLDWALHYFELKQKSTSIKDFFQSDYEISELGRGGMGMVLKLTTKFDGTILSIRPENRWSREYFKDHLCIRKGINNQEIVYAELPSGKSFVVKVAFKGCEESLIHEGNCLEKIAQREKISRCVVGLIQQGCLMAKNQEDNTHLGYYAMMEYGGDIATDQLCSMFPDNKLPITVGFMLLYGLTHALIELKEEGVIHRDIKPQNILLTEAGMPKLFDFGLAITTHAVNSELNEDNRRLLRVLDSDFLRISTECEFVHKRLKRLYERKVNMEEFNEQEMNHINNKIKMLETTGRQLQKKEHERAAELQHLCRPVTAEENVERPFAGSLYYAAPEQFKHENVLTHQCDVYQLGATLFTVLTGKKVVKAGNLHKLVEVILYSEKPRLDEHLPKTNLVKALSNLLVQMMRNKPQERIEIEAVKDELNNILFNHLDELTKPPIYDASNIQDPQARSDYYRKIAFVQRMFMKCLRNLHTYLDKLEKEQQENKKIFFTCPGCTKKLHISATMVGQKGCCPNCRHPIVVQITE</sequence>
<evidence type="ECO:0000256" key="4">
    <source>
        <dbReference type="ARBA" id="ARBA00022777"/>
    </source>
</evidence>
<feature type="region of interest" description="Disordered" evidence="7">
    <location>
        <begin position="1054"/>
        <end position="1095"/>
    </location>
</feature>
<dbReference type="PROSITE" id="PS50011">
    <property type="entry name" value="PROTEIN_KINASE_DOM"/>
    <property type="match status" value="2"/>
</dbReference>
<feature type="coiled-coil region" evidence="6">
    <location>
        <begin position="242"/>
        <end position="300"/>
    </location>
</feature>
<keyword evidence="5" id="KW-0067">ATP-binding</keyword>
<evidence type="ECO:0000256" key="5">
    <source>
        <dbReference type="ARBA" id="ARBA00022840"/>
    </source>
</evidence>
<evidence type="ECO:0000259" key="8">
    <source>
        <dbReference type="PROSITE" id="PS50011"/>
    </source>
</evidence>
<keyword evidence="6" id="KW-0175">Coiled coil</keyword>
<proteinExistence type="predicted"/>
<feature type="region of interest" description="Disordered" evidence="7">
    <location>
        <begin position="454"/>
        <end position="492"/>
    </location>
</feature>
<dbReference type="GO" id="GO:0004674">
    <property type="term" value="F:protein serine/threonine kinase activity"/>
    <property type="evidence" value="ECO:0007669"/>
    <property type="project" value="UniProtKB-KW"/>
</dbReference>
<feature type="domain" description="Protein kinase" evidence="8">
    <location>
        <begin position="17"/>
        <end position="253"/>
    </location>
</feature>
<reference evidence="9 10" key="1">
    <citation type="submission" date="2019-08" db="EMBL/GenBank/DDBJ databases">
        <title>Complete genome sequence of Candidatus Uab amorphum.</title>
        <authorList>
            <person name="Shiratori T."/>
            <person name="Suzuki S."/>
            <person name="Kakizawa Y."/>
            <person name="Ishida K."/>
        </authorList>
    </citation>
    <scope>NUCLEOTIDE SEQUENCE [LARGE SCALE GENOMIC DNA]</scope>
    <source>
        <strain evidence="9 10">SRT547</strain>
    </source>
</reference>
<dbReference type="SUPFAM" id="SSF56112">
    <property type="entry name" value="Protein kinase-like (PK-like)"/>
    <property type="match status" value="2"/>
</dbReference>
<dbReference type="InterPro" id="IPR011009">
    <property type="entry name" value="Kinase-like_dom_sf"/>
</dbReference>
<dbReference type="InterPro" id="IPR008271">
    <property type="entry name" value="Ser/Thr_kinase_AS"/>
</dbReference>
<evidence type="ECO:0000313" key="10">
    <source>
        <dbReference type="Proteomes" id="UP000326354"/>
    </source>
</evidence>
<dbReference type="EC" id="2.7.11.1" evidence="1"/>
<evidence type="ECO:0000256" key="2">
    <source>
        <dbReference type="ARBA" id="ARBA00022679"/>
    </source>
</evidence>
<dbReference type="SMART" id="SM00220">
    <property type="entry name" value="S_TKc"/>
    <property type="match status" value="1"/>
</dbReference>
<organism evidence="9 10">
    <name type="scientific">Uabimicrobium amorphum</name>
    <dbReference type="NCBI Taxonomy" id="2596890"/>
    <lineage>
        <taxon>Bacteria</taxon>
        <taxon>Pseudomonadati</taxon>
        <taxon>Planctomycetota</taxon>
        <taxon>Candidatus Uabimicrobiia</taxon>
        <taxon>Candidatus Uabimicrobiales</taxon>
        <taxon>Candidatus Uabimicrobiaceae</taxon>
        <taxon>Candidatus Uabimicrobium</taxon>
    </lineage>
</organism>
<accession>A0A5S9F6L2</accession>
<keyword evidence="3" id="KW-0547">Nucleotide-binding</keyword>
<feature type="compositionally biased region" description="Polar residues" evidence="7">
    <location>
        <begin position="595"/>
        <end position="606"/>
    </location>
</feature>
<keyword evidence="10" id="KW-1185">Reference proteome</keyword>
<dbReference type="Gene3D" id="1.10.510.10">
    <property type="entry name" value="Transferase(Phosphotransferase) domain 1"/>
    <property type="match status" value="3"/>
</dbReference>
<evidence type="ECO:0000256" key="3">
    <source>
        <dbReference type="ARBA" id="ARBA00022741"/>
    </source>
</evidence>
<dbReference type="PANTHER" id="PTHR43671:SF13">
    <property type="entry name" value="SERINE_THREONINE-PROTEIN KINASE NEK2"/>
    <property type="match status" value="1"/>
</dbReference>
<dbReference type="PROSITE" id="PS00108">
    <property type="entry name" value="PROTEIN_KINASE_ST"/>
    <property type="match status" value="1"/>
</dbReference>
<gene>
    <name evidence="9" type="ORF">UABAM_06227</name>
</gene>
<dbReference type="InterPro" id="IPR050660">
    <property type="entry name" value="NEK_Ser/Thr_kinase"/>
</dbReference>
<feature type="compositionally biased region" description="Basic and acidic residues" evidence="7">
    <location>
        <begin position="656"/>
        <end position="671"/>
    </location>
</feature>
<keyword evidence="9" id="KW-0723">Serine/threonine-protein kinase</keyword>
<evidence type="ECO:0000256" key="1">
    <source>
        <dbReference type="ARBA" id="ARBA00012513"/>
    </source>
</evidence>
<evidence type="ECO:0000256" key="6">
    <source>
        <dbReference type="SAM" id="Coils"/>
    </source>
</evidence>
<feature type="compositionally biased region" description="Polar residues" evidence="7">
    <location>
        <begin position="1054"/>
        <end position="1083"/>
    </location>
</feature>
<dbReference type="Pfam" id="PF00069">
    <property type="entry name" value="Pkinase"/>
    <property type="match status" value="2"/>
</dbReference>
<dbReference type="OrthoDB" id="212517at2"/>
<feature type="domain" description="Protein kinase" evidence="8">
    <location>
        <begin position="1173"/>
        <end position="1573"/>
    </location>
</feature>
<keyword evidence="4 9" id="KW-0418">Kinase</keyword>
<evidence type="ECO:0000256" key="7">
    <source>
        <dbReference type="SAM" id="MobiDB-lite"/>
    </source>
</evidence>
<dbReference type="RefSeq" id="WP_151971808.1">
    <property type="nucleotide sequence ID" value="NZ_AP019860.1"/>
</dbReference>
<dbReference type="KEGG" id="uam:UABAM_06227"/>
<dbReference type="PANTHER" id="PTHR43671">
    <property type="entry name" value="SERINE/THREONINE-PROTEIN KINASE NEK"/>
    <property type="match status" value="1"/>
</dbReference>
<dbReference type="EMBL" id="AP019860">
    <property type="protein sequence ID" value="BBM87812.1"/>
    <property type="molecule type" value="Genomic_DNA"/>
</dbReference>
<evidence type="ECO:0000313" key="9">
    <source>
        <dbReference type="EMBL" id="BBM87812.1"/>
    </source>
</evidence>
<dbReference type="InterPro" id="IPR000719">
    <property type="entry name" value="Prot_kinase_dom"/>
</dbReference>
<dbReference type="Proteomes" id="UP000326354">
    <property type="component" value="Chromosome"/>
</dbReference>
<feature type="region of interest" description="Disordered" evidence="7">
    <location>
        <begin position="649"/>
        <end position="690"/>
    </location>
</feature>
<dbReference type="GO" id="GO:0005524">
    <property type="term" value="F:ATP binding"/>
    <property type="evidence" value="ECO:0007669"/>
    <property type="project" value="UniProtKB-KW"/>
</dbReference>
<name>A0A5S9F6L2_UABAM</name>
<feature type="compositionally biased region" description="Polar residues" evidence="7">
    <location>
        <begin position="679"/>
        <end position="688"/>
    </location>
</feature>
<dbReference type="Gene3D" id="3.30.200.20">
    <property type="entry name" value="Phosphorylase Kinase, domain 1"/>
    <property type="match status" value="1"/>
</dbReference>
<protein>
    <recommendedName>
        <fullName evidence="1">non-specific serine/threonine protein kinase</fullName>
        <ecNumber evidence="1">2.7.11.1</ecNumber>
    </recommendedName>
</protein>